<dbReference type="EMBL" id="CP001334">
    <property type="protein sequence ID" value="ACO67965.1"/>
    <property type="molecule type" value="Genomic_DNA"/>
</dbReference>
<feature type="region of interest" description="Disordered" evidence="9">
    <location>
        <begin position="644"/>
        <end position="678"/>
    </location>
</feature>
<evidence type="ECO:0000256" key="1">
    <source>
        <dbReference type="ARBA" id="ARBA00004123"/>
    </source>
</evidence>
<dbReference type="PROSITE" id="PS50077">
    <property type="entry name" value="HEAT_REPEAT"/>
    <property type="match status" value="1"/>
</dbReference>
<evidence type="ECO:0000256" key="6">
    <source>
        <dbReference type="ARBA" id="ARBA00022927"/>
    </source>
</evidence>
<dbReference type="SUPFAM" id="SSF48371">
    <property type="entry name" value="ARM repeat"/>
    <property type="match status" value="2"/>
</dbReference>
<protein>
    <recommendedName>
        <fullName evidence="10">Importin N-terminal domain-containing protein</fullName>
    </recommendedName>
</protein>
<dbReference type="STRING" id="296587.C1EJ31"/>
<dbReference type="KEGG" id="mis:MICPUN_64789"/>
<name>C1EJ31_MICCC</name>
<accession>C1EJ31</accession>
<dbReference type="AlphaFoldDB" id="C1EJ31"/>
<evidence type="ECO:0000256" key="3">
    <source>
        <dbReference type="ARBA" id="ARBA00022448"/>
    </source>
</evidence>
<dbReference type="Proteomes" id="UP000002009">
    <property type="component" value="Chromosome 16"/>
</dbReference>
<sequence length="1142" mass="120297">MGRVVRAQQTYKAATGATVADLPQILTALLAADNDVRGSAEATLRNVARDANVVPALLTHARGDPDPQVRQLAAVVLKRRVLGHWPRLPRDAQEQVKHILLDGVVKEPVGLVRRSIADVVSKVAKATVPMGQWNALPEFLAQCTQSPEEAHRDVAFVIFASLTETIVSVMTQHFATLGGLFQNGLNDASLKVRVAALRAVLSLVTNTTGEPNEVKIIQGLVPQIIATARNAIAAGEEENAGLAFEVLDELIESQPKALSGHVPDVVAFCVECANATQLETVTRRRALDVVSFLARHKPKALLRAKLVQPLLRSLCPLVGEPKEEDLAGEDDIDEAREEELQVQTVAARLVDLLALKVPARHVLPEVLQFASQALAEGAANGDAKRRHAAVAVLGIVCEGCAEGLQRRAPEILPKVVESLRDSSPDVRGGAAFTLGQMAEYLQLGYDFPHMHRDVLPALFAVLPTEPDKRVQERMMYAMDSWLEQLDDEVAPYVEPLLQISYIALDSPDARPQVKEMLLSACASAAAAAGGAMHPHLPALLPRLERCLTATEDKDLKPRARALEVLGMLVSARGGRAAMEAHVPAIMAAADSGFDLDYSDLREYGHGMYAEVAEALGEGFAPYLPGCVEKAAASLRLDDGVVYDSDEEEHDRARQGMVPGGDSDDDGEDFSDSDSDGGGGGNYSIFSGVVEEKAAACKAVASYAHHCPNAFKTHIGAFLNPMGDMADYMHEMVRSQAHHALARMAQCALKAAPPPSVEAFPIVDASLNATQRAALEDDDRDAVAAAMESAAEVIKSVAALGGGGIRHLADAGHLKGLSDHCLAVLEGRAPCQEGDDEEHWAEEGAGDADDGDDPEEEDEEAELGQIVLEGVAELLPALAAVGGAEFAPHFQPHFAALMRRTSGTRPEGQRSVSYATIVEVVRAIGPAAAPVVPLALPGCCREFGAETAGLRRNTAYCAGVMVEVGGAAAAPHRLDVARALLPLLSAEETDRGVRDNAAGAAVRVLAADGFAVARNPETGPALLAATLAALPIVEDFEEAAATYGGLVSVFADAGAAQVLARWAPATVALFARVVGDEYAKARKGWPGKDGASKVVDAGTIARMAAAIDAMRAADANAAEAAAGMTGEQAVAVAEARAGNIPQP</sequence>
<keyword evidence="3" id="KW-0813">Transport</keyword>
<dbReference type="OrthoDB" id="7862313at2759"/>
<evidence type="ECO:0000313" key="12">
    <source>
        <dbReference type="Proteomes" id="UP000002009"/>
    </source>
</evidence>
<evidence type="ECO:0000256" key="7">
    <source>
        <dbReference type="ARBA" id="ARBA00023242"/>
    </source>
</evidence>
<dbReference type="PROSITE" id="PS50166">
    <property type="entry name" value="IMPORTIN_B_NT"/>
    <property type="match status" value="1"/>
</dbReference>
<feature type="repeat" description="HEAT" evidence="8">
    <location>
        <begin position="411"/>
        <end position="442"/>
    </location>
</feature>
<evidence type="ECO:0000256" key="4">
    <source>
        <dbReference type="ARBA" id="ARBA00022490"/>
    </source>
</evidence>
<evidence type="ECO:0000256" key="2">
    <source>
        <dbReference type="ARBA" id="ARBA00004496"/>
    </source>
</evidence>
<dbReference type="OMA" id="VMPRIRH"/>
<evidence type="ECO:0000256" key="8">
    <source>
        <dbReference type="PROSITE-ProRule" id="PRU00103"/>
    </source>
</evidence>
<organism evidence="11 12">
    <name type="scientific">Micromonas commoda (strain RCC299 / NOUM17 / CCMP2709)</name>
    <name type="common">Picoplanktonic green alga</name>
    <dbReference type="NCBI Taxonomy" id="296587"/>
    <lineage>
        <taxon>Eukaryota</taxon>
        <taxon>Viridiplantae</taxon>
        <taxon>Chlorophyta</taxon>
        <taxon>Mamiellophyceae</taxon>
        <taxon>Mamiellales</taxon>
        <taxon>Mamiellaceae</taxon>
        <taxon>Micromonas</taxon>
    </lineage>
</organism>
<feature type="region of interest" description="Disordered" evidence="9">
    <location>
        <begin position="831"/>
        <end position="860"/>
    </location>
</feature>
<evidence type="ECO:0000256" key="9">
    <source>
        <dbReference type="SAM" id="MobiDB-lite"/>
    </source>
</evidence>
<keyword evidence="5" id="KW-0677">Repeat</keyword>
<evidence type="ECO:0000259" key="10">
    <source>
        <dbReference type="PROSITE" id="PS50166"/>
    </source>
</evidence>
<dbReference type="eggNOG" id="KOG2171">
    <property type="taxonomic scope" value="Eukaryota"/>
</dbReference>
<dbReference type="GO" id="GO:0005737">
    <property type="term" value="C:cytoplasm"/>
    <property type="evidence" value="ECO:0007669"/>
    <property type="project" value="UniProtKB-SubCell"/>
</dbReference>
<dbReference type="SMART" id="SM00913">
    <property type="entry name" value="IBN_N"/>
    <property type="match status" value="1"/>
</dbReference>
<evidence type="ECO:0000313" key="11">
    <source>
        <dbReference type="EMBL" id="ACO67965.1"/>
    </source>
</evidence>
<feature type="compositionally biased region" description="Acidic residues" evidence="9">
    <location>
        <begin position="661"/>
        <end position="674"/>
    </location>
</feature>
<dbReference type="GO" id="GO:0031267">
    <property type="term" value="F:small GTPase binding"/>
    <property type="evidence" value="ECO:0007669"/>
    <property type="project" value="InterPro"/>
</dbReference>
<dbReference type="GeneID" id="8249791"/>
<dbReference type="Gene3D" id="1.25.10.10">
    <property type="entry name" value="Leucine-rich Repeat Variant"/>
    <property type="match status" value="1"/>
</dbReference>
<keyword evidence="4" id="KW-0963">Cytoplasm</keyword>
<dbReference type="InterPro" id="IPR057672">
    <property type="entry name" value="TPR_IPO4/5"/>
</dbReference>
<comment type="subcellular location">
    <subcellularLocation>
        <location evidence="2">Cytoplasm</location>
    </subcellularLocation>
    <subcellularLocation>
        <location evidence="1">Nucleus</location>
    </subcellularLocation>
</comment>
<dbReference type="PANTHER" id="PTHR10527">
    <property type="entry name" value="IMPORTIN BETA"/>
    <property type="match status" value="1"/>
</dbReference>
<dbReference type="InterPro" id="IPR016024">
    <property type="entry name" value="ARM-type_fold"/>
</dbReference>
<reference evidence="11 12" key="1">
    <citation type="journal article" date="2009" name="Science">
        <title>Green evolution and dynamic adaptations revealed by genomes of the marine picoeukaryotes Micromonas.</title>
        <authorList>
            <person name="Worden A.Z."/>
            <person name="Lee J.H."/>
            <person name="Mock T."/>
            <person name="Rouze P."/>
            <person name="Simmons M.P."/>
            <person name="Aerts A.L."/>
            <person name="Allen A.E."/>
            <person name="Cuvelier M.L."/>
            <person name="Derelle E."/>
            <person name="Everett M.V."/>
            <person name="Foulon E."/>
            <person name="Grimwood J."/>
            <person name="Gundlach H."/>
            <person name="Henrissat B."/>
            <person name="Napoli C."/>
            <person name="McDonald S.M."/>
            <person name="Parker M.S."/>
            <person name="Rombauts S."/>
            <person name="Salamov A."/>
            <person name="Von Dassow P."/>
            <person name="Badger J.H."/>
            <person name="Coutinho P.M."/>
            <person name="Demir E."/>
            <person name="Dubchak I."/>
            <person name="Gentemann C."/>
            <person name="Eikrem W."/>
            <person name="Gready J.E."/>
            <person name="John U."/>
            <person name="Lanier W."/>
            <person name="Lindquist E.A."/>
            <person name="Lucas S."/>
            <person name="Mayer K.F."/>
            <person name="Moreau H."/>
            <person name="Not F."/>
            <person name="Otillar R."/>
            <person name="Panaud O."/>
            <person name="Pangilinan J."/>
            <person name="Paulsen I."/>
            <person name="Piegu B."/>
            <person name="Poliakov A."/>
            <person name="Robbens S."/>
            <person name="Schmutz J."/>
            <person name="Toulza E."/>
            <person name="Wyss T."/>
            <person name="Zelensky A."/>
            <person name="Zhou K."/>
            <person name="Armbrust E.V."/>
            <person name="Bhattacharya D."/>
            <person name="Goodenough U.W."/>
            <person name="Van de Peer Y."/>
            <person name="Grigoriev I.V."/>
        </authorList>
    </citation>
    <scope>NUCLEOTIDE SEQUENCE [LARGE SCALE GENOMIC DNA]</scope>
    <source>
        <strain evidence="12">RCC299 / NOUM17</strain>
    </source>
</reference>
<feature type="compositionally biased region" description="Acidic residues" evidence="9">
    <location>
        <begin position="832"/>
        <end position="860"/>
    </location>
</feature>
<dbReference type="GO" id="GO:0006606">
    <property type="term" value="P:protein import into nucleus"/>
    <property type="evidence" value="ECO:0007669"/>
    <property type="project" value="InterPro"/>
</dbReference>
<feature type="domain" description="Importin N-terminal" evidence="10">
    <location>
        <begin position="40"/>
        <end position="106"/>
    </location>
</feature>
<dbReference type="InterPro" id="IPR001494">
    <property type="entry name" value="Importin-beta_N"/>
</dbReference>
<keyword evidence="12" id="KW-1185">Reference proteome</keyword>
<dbReference type="Pfam" id="PF13513">
    <property type="entry name" value="HEAT_EZ"/>
    <property type="match status" value="1"/>
</dbReference>
<gene>
    <name evidence="11" type="ORF">MICPUN_64789</name>
</gene>
<dbReference type="InterPro" id="IPR011989">
    <property type="entry name" value="ARM-like"/>
</dbReference>
<dbReference type="Pfam" id="PF03810">
    <property type="entry name" value="IBN_N"/>
    <property type="match status" value="1"/>
</dbReference>
<evidence type="ECO:0000256" key="5">
    <source>
        <dbReference type="ARBA" id="ARBA00022737"/>
    </source>
</evidence>
<dbReference type="RefSeq" id="XP_002506707.1">
    <property type="nucleotide sequence ID" value="XM_002506661.1"/>
</dbReference>
<dbReference type="Pfam" id="PF25780">
    <property type="entry name" value="TPR_IPO5"/>
    <property type="match status" value="1"/>
</dbReference>
<dbReference type="InterPro" id="IPR021133">
    <property type="entry name" value="HEAT_type_2"/>
</dbReference>
<dbReference type="InParanoid" id="C1EJ31"/>
<dbReference type="FunCoup" id="C1EJ31">
    <property type="interactions" value="1581"/>
</dbReference>
<proteinExistence type="predicted"/>
<keyword evidence="6" id="KW-0653">Protein transport</keyword>
<keyword evidence="7" id="KW-0539">Nucleus</keyword>
<dbReference type="InterPro" id="IPR040122">
    <property type="entry name" value="Importin_beta"/>
</dbReference>